<sequence>MNFKESLILLPRYFISRYFCMAFIMSSIWLYLRQHLPAKRPQKLTIIDKLIINLPILASLFFIAHNLYIILLEEDNTFFLKFISIINFNKIANYLPTPLLELLFNNKYMKVKLDSDEIFTIYYMVSCVNAIKNLILTWYQKGNAGLAIFEVDFETSLLLYYNRSGPTLMIFFMRAFFSLVIFSTKVFGLHKYLLLFMTLIYRSTDFYYFIYHIYSKGTGYPMILAIWRIVEFTLLFSTVIYFLFLFLKHVINNSLREFAHIIKLMFKGFSLKDDCHTILFKLAEQTLRNEGNNGYCYNINIVSLPMSYYWYDYYKRSEFSDKPIKWDNKNINDENSKTKYDMDYLNKDLIQKRIKNSNFIYKNWANPNYKKYRNIYNPVSYHSTSDEYEHSKMDENNATIISNKEKIQNNLFNLFSIQNISSIIKNNRIFSKNSLQTINNNNNNNNNNIIKSKHFLEKNWKTKDNIPKVDTKQKIKYIKNNNKKSISYPLNQIIHYKNYDEMDDEYSEFLYNTYSENEDDNQEDLTYTYEEPPKDTEESSITLSDSMNNSKDNIYHELYDILNDSDVINNLKNQNIIAENNSFISNSDLIGYENERMVTRSKYRKLLNSDTCNTETEDLSSQTISENIEDSFKYQLPLRDTLAKASAQCEIDLNTGNTSDGYSGKDKHKIKWKSPILKKFNPFSHHNPQEESSSNSSNSYCSENTNNNNNNKVSDVTSTPEIKDPYQFYRRTCVVCFDAQREIILWPCGCLCLCDDCREMMTFKSYNRCPCCQQNVNSFSKINLK</sequence>
<comment type="caution">
    <text evidence="5">The sequence shown here is derived from an EMBL/GenBank/DDBJ whole genome shotgun (WGS) entry which is preliminary data.</text>
</comment>
<dbReference type="Gene3D" id="3.30.40.10">
    <property type="entry name" value="Zinc/RING finger domain, C3HC4 (zinc finger)"/>
    <property type="match status" value="1"/>
</dbReference>
<protein>
    <recommendedName>
        <fullName evidence="4">RING-type domain-containing protein</fullName>
    </recommendedName>
</protein>
<dbReference type="AlphaFoldDB" id="A0A1Y1UL48"/>
<keyword evidence="3" id="KW-0472">Membrane</keyword>
<reference evidence="5 6" key="1">
    <citation type="submission" date="2016-08" db="EMBL/GenBank/DDBJ databases">
        <title>Genomes of anaerobic fungi encode conserved fungal cellulosomes for biomass hydrolysis.</title>
        <authorList>
            <consortium name="DOE Joint Genome Institute"/>
            <person name="Haitjema C.H."/>
            <person name="Gilmore S.P."/>
            <person name="Henske J.K."/>
            <person name="Solomon K.V."/>
            <person name="De Groot R."/>
            <person name="Kuo A."/>
            <person name="Mondo S.J."/>
            <person name="Salamov A.A."/>
            <person name="Labutti K."/>
            <person name="Zhao Z."/>
            <person name="Chiniquy J."/>
            <person name="Barry K."/>
            <person name="Brewer H.M."/>
            <person name="Purvine S.O."/>
            <person name="Wright A.T."/>
            <person name="Boxma B."/>
            <person name="Van Alen T."/>
            <person name="Hackstein J.H."/>
            <person name="Baker S.E."/>
            <person name="Grigoriev I.V."/>
            <person name="O'Malley M.A."/>
        </authorList>
    </citation>
    <scope>NUCLEOTIDE SEQUENCE [LARGE SCALE GENOMIC DNA]</scope>
    <source>
        <strain evidence="6">finn</strain>
    </source>
</reference>
<evidence type="ECO:0000259" key="4">
    <source>
        <dbReference type="PROSITE" id="PS50089"/>
    </source>
</evidence>
<evidence type="ECO:0000256" key="1">
    <source>
        <dbReference type="PROSITE-ProRule" id="PRU00175"/>
    </source>
</evidence>
<feature type="transmembrane region" description="Helical" evidence="3">
    <location>
        <begin position="160"/>
        <end position="182"/>
    </location>
</feature>
<dbReference type="GO" id="GO:0006511">
    <property type="term" value="P:ubiquitin-dependent protein catabolic process"/>
    <property type="evidence" value="ECO:0007669"/>
    <property type="project" value="TreeGrafter"/>
</dbReference>
<evidence type="ECO:0000256" key="3">
    <source>
        <dbReference type="SAM" id="Phobius"/>
    </source>
</evidence>
<dbReference type="Proteomes" id="UP000193719">
    <property type="component" value="Unassembled WGS sequence"/>
</dbReference>
<proteinExistence type="predicted"/>
<dbReference type="STRING" id="1754191.A0A1Y1UL48"/>
<feature type="region of interest" description="Disordered" evidence="2">
    <location>
        <begin position="517"/>
        <end position="544"/>
    </location>
</feature>
<dbReference type="PANTHER" id="PTHR22696">
    <property type="entry name" value="E3 UBIQUITIN-PROTEIN LIGASE RNF26"/>
    <property type="match status" value="1"/>
</dbReference>
<dbReference type="InterPro" id="IPR001841">
    <property type="entry name" value="Znf_RING"/>
</dbReference>
<evidence type="ECO:0000313" key="5">
    <source>
        <dbReference type="EMBL" id="ORX38780.1"/>
    </source>
</evidence>
<dbReference type="GO" id="GO:0008270">
    <property type="term" value="F:zinc ion binding"/>
    <property type="evidence" value="ECO:0007669"/>
    <property type="project" value="UniProtKB-KW"/>
</dbReference>
<feature type="compositionally biased region" description="Low complexity" evidence="2">
    <location>
        <begin position="690"/>
        <end position="711"/>
    </location>
</feature>
<dbReference type="PROSITE" id="PS50089">
    <property type="entry name" value="ZF_RING_2"/>
    <property type="match status" value="1"/>
</dbReference>
<keyword evidence="1" id="KW-0863">Zinc-finger</keyword>
<gene>
    <name evidence="5" type="ORF">BCR36DRAFT_364968</name>
</gene>
<name>A0A1Y1UL48_9FUNG</name>
<keyword evidence="6" id="KW-1185">Reference proteome</keyword>
<dbReference type="Pfam" id="PF13920">
    <property type="entry name" value="zf-C3HC4_3"/>
    <property type="match status" value="1"/>
</dbReference>
<accession>A0A1Y1UL48</accession>
<keyword evidence="1" id="KW-0862">Zinc</keyword>
<dbReference type="OrthoDB" id="66726at2759"/>
<feature type="transmembrane region" description="Helical" evidence="3">
    <location>
        <begin position="194"/>
        <end position="214"/>
    </location>
</feature>
<dbReference type="PANTHER" id="PTHR22696:SF1">
    <property type="entry name" value="E3 UBIQUITIN-PROTEIN LIGASE RNF26"/>
    <property type="match status" value="1"/>
</dbReference>
<organism evidence="5 6">
    <name type="scientific">Piromyces finnis</name>
    <dbReference type="NCBI Taxonomy" id="1754191"/>
    <lineage>
        <taxon>Eukaryota</taxon>
        <taxon>Fungi</taxon>
        <taxon>Fungi incertae sedis</taxon>
        <taxon>Chytridiomycota</taxon>
        <taxon>Chytridiomycota incertae sedis</taxon>
        <taxon>Neocallimastigomycetes</taxon>
        <taxon>Neocallimastigales</taxon>
        <taxon>Neocallimastigaceae</taxon>
        <taxon>Piromyces</taxon>
    </lineage>
</organism>
<dbReference type="InterPro" id="IPR013083">
    <property type="entry name" value="Znf_RING/FYVE/PHD"/>
</dbReference>
<dbReference type="EMBL" id="MCFH01000117">
    <property type="protein sequence ID" value="ORX38780.1"/>
    <property type="molecule type" value="Genomic_DNA"/>
</dbReference>
<reference evidence="5 6" key="2">
    <citation type="submission" date="2016-08" db="EMBL/GenBank/DDBJ databases">
        <title>Pervasive Adenine N6-methylation of Active Genes in Fungi.</title>
        <authorList>
            <consortium name="DOE Joint Genome Institute"/>
            <person name="Mondo S.J."/>
            <person name="Dannebaum R.O."/>
            <person name="Kuo R.C."/>
            <person name="Labutti K."/>
            <person name="Haridas S."/>
            <person name="Kuo A."/>
            <person name="Salamov A."/>
            <person name="Ahrendt S.R."/>
            <person name="Lipzen A."/>
            <person name="Sullivan W."/>
            <person name="Andreopoulos W.B."/>
            <person name="Clum A."/>
            <person name="Lindquist E."/>
            <person name="Daum C."/>
            <person name="Ramamoorthy G.K."/>
            <person name="Gryganskyi A."/>
            <person name="Culley D."/>
            <person name="Magnuson J.K."/>
            <person name="James T.Y."/>
            <person name="O'Malley M.A."/>
            <person name="Stajich J.E."/>
            <person name="Spatafora J.W."/>
            <person name="Visel A."/>
            <person name="Grigoriev I.V."/>
        </authorList>
    </citation>
    <scope>NUCLEOTIDE SEQUENCE [LARGE SCALE GENOMIC DNA]</scope>
    <source>
        <strain evidence="6">finn</strain>
    </source>
</reference>
<feature type="transmembrane region" description="Helical" evidence="3">
    <location>
        <begin position="226"/>
        <end position="247"/>
    </location>
</feature>
<keyword evidence="3" id="KW-1133">Transmembrane helix</keyword>
<evidence type="ECO:0000256" key="2">
    <source>
        <dbReference type="SAM" id="MobiDB-lite"/>
    </source>
</evidence>
<feature type="transmembrane region" description="Helical" evidence="3">
    <location>
        <begin position="12"/>
        <end position="32"/>
    </location>
</feature>
<keyword evidence="1" id="KW-0479">Metal-binding</keyword>
<feature type="region of interest" description="Disordered" evidence="2">
    <location>
        <begin position="681"/>
        <end position="718"/>
    </location>
</feature>
<dbReference type="GO" id="GO:0016567">
    <property type="term" value="P:protein ubiquitination"/>
    <property type="evidence" value="ECO:0007669"/>
    <property type="project" value="TreeGrafter"/>
</dbReference>
<feature type="transmembrane region" description="Helical" evidence="3">
    <location>
        <begin position="52"/>
        <end position="72"/>
    </location>
</feature>
<feature type="transmembrane region" description="Helical" evidence="3">
    <location>
        <begin position="121"/>
        <end position="140"/>
    </location>
</feature>
<evidence type="ECO:0000313" key="6">
    <source>
        <dbReference type="Proteomes" id="UP000193719"/>
    </source>
</evidence>
<keyword evidence="3" id="KW-0812">Transmembrane</keyword>
<feature type="domain" description="RING-type" evidence="4">
    <location>
        <begin position="733"/>
        <end position="773"/>
    </location>
</feature>
<dbReference type="GO" id="GO:0061630">
    <property type="term" value="F:ubiquitin protein ligase activity"/>
    <property type="evidence" value="ECO:0007669"/>
    <property type="project" value="TreeGrafter"/>
</dbReference>